<evidence type="ECO:0000313" key="5">
    <source>
        <dbReference type="Proteomes" id="UP000527355"/>
    </source>
</evidence>
<feature type="compositionally biased region" description="Basic residues" evidence="3">
    <location>
        <begin position="616"/>
        <end position="626"/>
    </location>
</feature>
<feature type="compositionally biased region" description="Low complexity" evidence="3">
    <location>
        <begin position="290"/>
        <end position="300"/>
    </location>
</feature>
<feature type="compositionally biased region" description="Low complexity" evidence="3">
    <location>
        <begin position="586"/>
        <end position="601"/>
    </location>
</feature>
<keyword evidence="5" id="KW-1185">Reference proteome</keyword>
<feature type="region of interest" description="Disordered" evidence="3">
    <location>
        <begin position="326"/>
        <end position="447"/>
    </location>
</feature>
<dbReference type="InterPro" id="IPR024843">
    <property type="entry name" value="Dapper"/>
</dbReference>
<proteinExistence type="inferred from homology"/>
<feature type="region of interest" description="Disordered" evidence="3">
    <location>
        <begin position="561"/>
        <end position="708"/>
    </location>
</feature>
<dbReference type="Pfam" id="PF15268">
    <property type="entry name" value="Dapper"/>
    <property type="match status" value="2"/>
</dbReference>
<protein>
    <submittedName>
        <fullName evidence="4">Dishevelled binding antagonist of beta catenin 2</fullName>
    </submittedName>
</protein>
<comment type="similarity">
    <text evidence="1">Belongs to the dapper family.</text>
</comment>
<dbReference type="PANTHER" id="PTHR15919:SF13">
    <property type="entry name" value="DAPPER HOMOLOG 2"/>
    <property type="match status" value="1"/>
</dbReference>
<feature type="compositionally biased region" description="Low complexity" evidence="3">
    <location>
        <begin position="210"/>
        <end position="219"/>
    </location>
</feature>
<feature type="compositionally biased region" description="Pro residues" evidence="3">
    <location>
        <begin position="689"/>
        <end position="706"/>
    </location>
</feature>
<dbReference type="VEuPathDB" id="HostDB:GeneID_118660497"/>
<keyword evidence="2" id="KW-0175">Coiled coil</keyword>
<evidence type="ECO:0000256" key="3">
    <source>
        <dbReference type="SAM" id="MobiDB-lite"/>
    </source>
</evidence>
<dbReference type="GO" id="GO:1900108">
    <property type="term" value="P:negative regulation of nodal signaling pathway"/>
    <property type="evidence" value="ECO:0007669"/>
    <property type="project" value="TreeGrafter"/>
</dbReference>
<feature type="region of interest" description="Disordered" evidence="3">
    <location>
        <begin position="153"/>
        <end position="219"/>
    </location>
</feature>
<evidence type="ECO:0000256" key="1">
    <source>
        <dbReference type="ARBA" id="ARBA00010807"/>
    </source>
</evidence>
<name>A0A7J7WUR7_MYOMY</name>
<reference evidence="4 5" key="1">
    <citation type="journal article" date="2020" name="Nature">
        <title>Six reference-quality genomes reveal evolution of bat adaptations.</title>
        <authorList>
            <person name="Jebb D."/>
            <person name="Huang Z."/>
            <person name="Pippel M."/>
            <person name="Hughes G.M."/>
            <person name="Lavrichenko K."/>
            <person name="Devanna P."/>
            <person name="Winkler S."/>
            <person name="Jermiin L.S."/>
            <person name="Skirmuntt E.C."/>
            <person name="Katzourakis A."/>
            <person name="Burkitt-Gray L."/>
            <person name="Ray D.A."/>
            <person name="Sullivan K.A.M."/>
            <person name="Roscito J.G."/>
            <person name="Kirilenko B.M."/>
            <person name="Davalos L.M."/>
            <person name="Corthals A.P."/>
            <person name="Power M.L."/>
            <person name="Jones G."/>
            <person name="Ransome R.D."/>
            <person name="Dechmann D.K.N."/>
            <person name="Locatelli A.G."/>
            <person name="Puechmaille S.J."/>
            <person name="Fedrigo O."/>
            <person name="Jarvis E.D."/>
            <person name="Hiller M."/>
            <person name="Vernes S.C."/>
            <person name="Myers E.W."/>
            <person name="Teeling E.C."/>
        </authorList>
    </citation>
    <scope>NUCLEOTIDE SEQUENCE [LARGE SCALE GENOMIC DNA]</scope>
    <source>
        <strain evidence="4">MMyoMyo1</strain>
        <tissue evidence="4">Flight muscle</tissue>
    </source>
</reference>
<feature type="region of interest" description="Disordered" evidence="3">
    <location>
        <begin position="277"/>
        <end position="306"/>
    </location>
</feature>
<comment type="caution">
    <text evidence="4">The sequence shown here is derived from an EMBL/GenBank/DDBJ whole genome shotgun (WGS) entry which is preliminary data.</text>
</comment>
<organism evidence="4 5">
    <name type="scientific">Myotis myotis</name>
    <name type="common">Greater mouse-eared bat</name>
    <name type="synonym">Vespertilio myotis</name>
    <dbReference type="NCBI Taxonomy" id="51298"/>
    <lineage>
        <taxon>Eukaryota</taxon>
        <taxon>Metazoa</taxon>
        <taxon>Chordata</taxon>
        <taxon>Craniata</taxon>
        <taxon>Vertebrata</taxon>
        <taxon>Euteleostomi</taxon>
        <taxon>Mammalia</taxon>
        <taxon>Eutheria</taxon>
        <taxon>Laurasiatheria</taxon>
        <taxon>Chiroptera</taxon>
        <taxon>Yangochiroptera</taxon>
        <taxon>Vespertilionidae</taxon>
        <taxon>Myotis</taxon>
    </lineage>
</organism>
<dbReference type="Proteomes" id="UP000527355">
    <property type="component" value="Unassembled WGS sequence"/>
</dbReference>
<gene>
    <name evidence="4" type="ORF">mMyoMyo1_003627</name>
</gene>
<dbReference type="PANTHER" id="PTHR15919">
    <property type="entry name" value="DAPPER-RELATED"/>
    <property type="match status" value="1"/>
</dbReference>
<dbReference type="GO" id="GO:0005737">
    <property type="term" value="C:cytoplasm"/>
    <property type="evidence" value="ECO:0007669"/>
    <property type="project" value="TreeGrafter"/>
</dbReference>
<sequence length="737" mass="77246">MWAPRDPRPAGWDRRRVRARLLAALAGLQELRGLRARQQAAVRGALATHPPPAPAAPRAPRAHERLEAVLVALQEQLNRLRCQDLGLKTHLDQLDQQISELQLDVCRTSTEGPDGDSRPSSGFYEMSDGGSCSLSASYTSVCSDRLSSSLGTLLPSAPQARTSAGDGRPWSADGTTMCGLPLPAGGLQATEDGAGPSRPRPVSTGDLERAPLAGAGPPTAGVDAVSTLLLRRGLGPLPLRLDPTYQRDLVSKGGREVYLYPSPLHAVALQSPLFALPTETPQRDSPPQPSSQSLPGHSGPRPIRTGLIPEAGAARAYIDKLLRQRGLGGTPRGHVGEQGPPAQRAETERHPEGLTCSPGRADVGGGALRRDTGGNSLEQWGPAPCGSPPPHSSLPEEGQKPPRSCVHAGTIPGSPQLRGAPRAPQATPTSREGTARLSTRTGPGPCVHPHSVVCSAAPLGQRTGQKPGLPTTKAVKMGRGASNRALRLGRQLPPGGAVLAPLLPPTWGAGLQRRPPQAREAPGRSCSECSLYPVSLLVPLLVARREGHGASAQALFPREEAPGVAGRAARQRQRRWRSSVEISARARLPGAQGPGLGLPRPASRRGGGPRPACSRARLRPPHRHPQARSESGSEHTAACASLFHSPITATSEDRASGHTAGRFGDRESSGSDAEGGVQAVGGRPAWPGTSPPQPLRTPGSRPPLSPVPKLCRIKASKALKKKICRFQPTALKVMTLV</sequence>
<dbReference type="EMBL" id="JABWUV010000007">
    <property type="protein sequence ID" value="KAF6341111.1"/>
    <property type="molecule type" value="Genomic_DNA"/>
</dbReference>
<evidence type="ECO:0000256" key="2">
    <source>
        <dbReference type="ARBA" id="ARBA00023054"/>
    </source>
</evidence>
<evidence type="ECO:0000313" key="4">
    <source>
        <dbReference type="EMBL" id="KAF6341111.1"/>
    </source>
</evidence>
<feature type="compositionally biased region" description="Polar residues" evidence="3">
    <location>
        <begin position="426"/>
        <end position="441"/>
    </location>
</feature>
<dbReference type="OrthoDB" id="9950432at2759"/>
<accession>A0A7J7WUR7</accession>
<dbReference type="AlphaFoldDB" id="A0A7J7WUR7"/>